<dbReference type="RefSeq" id="WP_008295051.1">
    <property type="nucleotide sequence ID" value="NZ_CM002299.1"/>
</dbReference>
<dbReference type="eggNOG" id="ENOG50336K3">
    <property type="taxonomic scope" value="Bacteria"/>
</dbReference>
<keyword evidence="1" id="KW-0472">Membrane</keyword>
<evidence type="ECO:0000256" key="1">
    <source>
        <dbReference type="SAM" id="Phobius"/>
    </source>
</evidence>
<keyword evidence="3" id="KW-1185">Reference proteome</keyword>
<dbReference type="STRING" id="314285.KT71_13070"/>
<dbReference type="OrthoDB" id="6388784at2"/>
<organism evidence="2 3">
    <name type="scientific">Congregibacter litoralis KT71</name>
    <dbReference type="NCBI Taxonomy" id="314285"/>
    <lineage>
        <taxon>Bacteria</taxon>
        <taxon>Pseudomonadati</taxon>
        <taxon>Pseudomonadota</taxon>
        <taxon>Gammaproteobacteria</taxon>
        <taxon>Cellvibrionales</taxon>
        <taxon>Halieaceae</taxon>
        <taxon>Congregibacter</taxon>
    </lineage>
</organism>
<dbReference type="Proteomes" id="UP000019205">
    <property type="component" value="Chromosome"/>
</dbReference>
<comment type="caution">
    <text evidence="2">The sequence shown here is derived from an EMBL/GenBank/DDBJ whole genome shotgun (WGS) entry which is preliminary data.</text>
</comment>
<accession>A4AC91</accession>
<evidence type="ECO:0000313" key="2">
    <source>
        <dbReference type="EMBL" id="EAQ96319.1"/>
    </source>
</evidence>
<dbReference type="AlphaFoldDB" id="A4AC91"/>
<protein>
    <submittedName>
        <fullName evidence="2">Uncharacterized protein</fullName>
    </submittedName>
</protein>
<reference evidence="2 3" key="1">
    <citation type="journal article" date="2007" name="Proc. Natl. Acad. Sci. U.S.A.">
        <title>Characterization of a marine gammaproteobacterium capable of aerobic anoxygenic photosynthesis.</title>
        <authorList>
            <person name="Fuchs B.M."/>
            <person name="Spring S."/>
            <person name="Teeling H."/>
            <person name="Quast C."/>
            <person name="Wulf J."/>
            <person name="Schattenhofer M."/>
            <person name="Yan S."/>
            <person name="Ferriera S."/>
            <person name="Johnson J."/>
            <person name="Glockner F.O."/>
            <person name="Amann R."/>
        </authorList>
    </citation>
    <scope>NUCLEOTIDE SEQUENCE [LARGE SCALE GENOMIC DNA]</scope>
    <source>
        <strain evidence="2">KT71</strain>
    </source>
</reference>
<sequence>MILAKFANAVRGHDWFTALIELILLVMGIFFGFQLDRWNDERLDRETVSEYRSQLINDLEVERSDITALIAYHESVRDYSELALTAWDEEPQAGPEELVVALYQASNVLPFTSARGAYDALSANGLIDLIGDLGLRSRLASYYGQGTDRFFEEEKRYRREVRGVMPIQVQRRVLDTCVVLSTDNAISETFSSECNLELEPEYLSEVLESIRQHPRLLYYLREGISRDSVFIYLMNAKFESPPVC</sequence>
<proteinExistence type="predicted"/>
<dbReference type="HOGENOM" id="CLU_1136538_0_0_6"/>
<reference evidence="2 3" key="2">
    <citation type="journal article" date="2009" name="PLoS ONE">
        <title>The photosynthetic apparatus and its regulation in the aerobic gammaproteobacterium Congregibacter litoralis gen. nov., sp. nov.</title>
        <authorList>
            <person name="Spring S."/>
            <person name="Lunsdorf H."/>
            <person name="Fuchs B.M."/>
            <person name="Tindall B.J."/>
        </authorList>
    </citation>
    <scope>NUCLEOTIDE SEQUENCE [LARGE SCALE GENOMIC DNA]</scope>
    <source>
        <strain evidence="2">KT71</strain>
    </source>
</reference>
<dbReference type="EMBL" id="AAOA02000001">
    <property type="protein sequence ID" value="EAQ96319.1"/>
    <property type="molecule type" value="Genomic_DNA"/>
</dbReference>
<keyword evidence="1" id="KW-0812">Transmembrane</keyword>
<feature type="transmembrane region" description="Helical" evidence="1">
    <location>
        <begin position="15"/>
        <end position="35"/>
    </location>
</feature>
<evidence type="ECO:0000313" key="3">
    <source>
        <dbReference type="Proteomes" id="UP000019205"/>
    </source>
</evidence>
<name>A4AC91_9GAMM</name>
<keyword evidence="1" id="KW-1133">Transmembrane helix</keyword>
<gene>
    <name evidence="2" type="ORF">KT71_13070</name>
</gene>